<dbReference type="AlphaFoldDB" id="A0A840AT29"/>
<organism evidence="1 3">
    <name type="scientific">Kaistia hirudinis</name>
    <dbReference type="NCBI Taxonomy" id="1293440"/>
    <lineage>
        <taxon>Bacteria</taxon>
        <taxon>Pseudomonadati</taxon>
        <taxon>Pseudomonadota</taxon>
        <taxon>Alphaproteobacteria</taxon>
        <taxon>Hyphomicrobiales</taxon>
        <taxon>Kaistiaceae</taxon>
        <taxon>Kaistia</taxon>
    </lineage>
</organism>
<accession>A0A840AT29</accession>
<name>A0A840AT29_9HYPH</name>
<proteinExistence type="predicted"/>
<dbReference type="EMBL" id="JACIDS010000005">
    <property type="protein sequence ID" value="MBB3932694.1"/>
    <property type="molecule type" value="Genomic_DNA"/>
</dbReference>
<keyword evidence="3" id="KW-1185">Reference proteome</keyword>
<dbReference type="EMBL" id="JACIDS010000011">
    <property type="protein sequence ID" value="MBB3933884.1"/>
    <property type="molecule type" value="Genomic_DNA"/>
</dbReference>
<protein>
    <submittedName>
        <fullName evidence="1">Uncharacterized protein</fullName>
    </submittedName>
</protein>
<reference evidence="1 3" key="1">
    <citation type="submission" date="2020-08" db="EMBL/GenBank/DDBJ databases">
        <title>Genomic Encyclopedia of Type Strains, Phase IV (KMG-IV): sequencing the most valuable type-strain genomes for metagenomic binning, comparative biology and taxonomic classification.</title>
        <authorList>
            <person name="Goeker M."/>
        </authorList>
    </citation>
    <scope>NUCLEOTIDE SEQUENCE [LARGE SCALE GENOMIC DNA]</scope>
    <source>
        <strain evidence="1 3">DSM 25966</strain>
    </source>
</reference>
<evidence type="ECO:0000313" key="1">
    <source>
        <dbReference type="EMBL" id="MBB3932694.1"/>
    </source>
</evidence>
<gene>
    <name evidence="1" type="ORF">GGR25_003758</name>
    <name evidence="2" type="ORF">GGR25_004964</name>
</gene>
<evidence type="ECO:0000313" key="3">
    <source>
        <dbReference type="Proteomes" id="UP000553963"/>
    </source>
</evidence>
<sequence length="30" mass="3257">MQRVNRMSVDIALAMLGLGHADLANFNKVA</sequence>
<comment type="caution">
    <text evidence="1">The sequence shown here is derived from an EMBL/GenBank/DDBJ whole genome shotgun (WGS) entry which is preliminary data.</text>
</comment>
<evidence type="ECO:0000313" key="2">
    <source>
        <dbReference type="EMBL" id="MBB3933884.1"/>
    </source>
</evidence>
<dbReference type="Proteomes" id="UP000553963">
    <property type="component" value="Unassembled WGS sequence"/>
</dbReference>